<dbReference type="Pfam" id="PF20789">
    <property type="entry name" value="4HBT_3C"/>
    <property type="match status" value="1"/>
</dbReference>
<dbReference type="InterPro" id="IPR042171">
    <property type="entry name" value="Acyl-CoA_hotdog"/>
</dbReference>
<dbReference type="EMBL" id="JACDXP010000019">
    <property type="protein sequence ID" value="KAF6512886.1"/>
    <property type="molecule type" value="Genomic_DNA"/>
</dbReference>
<dbReference type="PANTHER" id="PTHR38110">
    <property type="entry name" value="CHROMOSOME 23, WHOLE GENOME SHOTGUN SEQUENCE"/>
    <property type="match status" value="1"/>
</dbReference>
<evidence type="ECO:0000259" key="3">
    <source>
        <dbReference type="Pfam" id="PF20789"/>
    </source>
</evidence>
<evidence type="ECO:0000259" key="2">
    <source>
        <dbReference type="Pfam" id="PF13622"/>
    </source>
</evidence>
<evidence type="ECO:0000313" key="5">
    <source>
        <dbReference type="Proteomes" id="UP000593570"/>
    </source>
</evidence>
<dbReference type="Pfam" id="PF13622">
    <property type="entry name" value="4HBT_3"/>
    <property type="match status" value="1"/>
</dbReference>
<dbReference type="Gene3D" id="2.40.160.210">
    <property type="entry name" value="Acyl-CoA thioesterase, double hotdog domain"/>
    <property type="match status" value="1"/>
</dbReference>
<dbReference type="InterPro" id="IPR052389">
    <property type="entry name" value="Sec_Metab_Biosynth-Assoc"/>
</dbReference>
<dbReference type="InterPro" id="IPR049450">
    <property type="entry name" value="ACOT8-like_C"/>
</dbReference>
<feature type="domain" description="Acyl-CoA thioesterase-like C-terminal" evidence="3">
    <location>
        <begin position="161"/>
        <end position="314"/>
    </location>
</feature>
<dbReference type="AlphaFoldDB" id="A0A8H6G8E2"/>
<sequence length="331" mass="36946">MARTFQQEVTPQQTGPSSYSVSPSYDWTMGPALNGGCIAAVIHSVAVKHFTTTLAKYDQPDVLTLHLEYLRYCSTEKLDINILELKRGSSHCTIQLQVLQNEQLKAIGLATSTNFAQSLGPTCNTQWNLNPPPASRPDFRKVEANEPDFAWVPGLTKGEVFPMGRRIVSLYERGGMQVDGLLDGWNGFTGEFMNATHIAFMCDFMPSMADTLLRNGEMYDGRNNLRKMEEWADKNPGVVCEMETSLAEAANAKFSENTLSLDIEFKRQLPKNGLRWIFSRVETKKLQGGRMDMDITICDEGMDLICSARQIVLVLDAKKSMDKTTFACASI</sequence>
<dbReference type="InterPro" id="IPR049449">
    <property type="entry name" value="TesB_ACOT8-like_N"/>
</dbReference>
<dbReference type="PANTHER" id="PTHR38110:SF1">
    <property type="entry name" value="THIOESTERASE DOMAIN-CONTAINING PROTEIN"/>
    <property type="match status" value="1"/>
</dbReference>
<proteinExistence type="predicted"/>
<evidence type="ECO:0000313" key="4">
    <source>
        <dbReference type="EMBL" id="KAF6512886.1"/>
    </source>
</evidence>
<organism evidence="4 5">
    <name type="scientific">Fusarium oxysporum f. sp. conglutinans</name>
    <dbReference type="NCBI Taxonomy" id="100902"/>
    <lineage>
        <taxon>Eukaryota</taxon>
        <taxon>Fungi</taxon>
        <taxon>Dikarya</taxon>
        <taxon>Ascomycota</taxon>
        <taxon>Pezizomycotina</taxon>
        <taxon>Sordariomycetes</taxon>
        <taxon>Hypocreomycetidae</taxon>
        <taxon>Hypocreales</taxon>
        <taxon>Nectriaceae</taxon>
        <taxon>Fusarium</taxon>
        <taxon>Fusarium oxysporum species complex</taxon>
    </lineage>
</organism>
<dbReference type="InterPro" id="IPR029069">
    <property type="entry name" value="HotDog_dom_sf"/>
</dbReference>
<dbReference type="Proteomes" id="UP000593570">
    <property type="component" value="Unassembled WGS sequence"/>
</dbReference>
<gene>
    <name evidence="4" type="ORF">HZS61_007692</name>
</gene>
<evidence type="ECO:0008006" key="6">
    <source>
        <dbReference type="Google" id="ProtNLM"/>
    </source>
</evidence>
<feature type="domain" description="Acyl-CoA thioesterase-like N-terminal HotDog" evidence="2">
    <location>
        <begin position="26"/>
        <end position="111"/>
    </location>
</feature>
<comment type="caution">
    <text evidence="4">The sequence shown here is derived from an EMBL/GenBank/DDBJ whole genome shotgun (WGS) entry which is preliminary data.</text>
</comment>
<dbReference type="SUPFAM" id="SSF54637">
    <property type="entry name" value="Thioesterase/thiol ester dehydrase-isomerase"/>
    <property type="match status" value="2"/>
</dbReference>
<protein>
    <recommendedName>
        <fullName evidence="6">Thioesterase domain-containing protein</fullName>
    </recommendedName>
</protein>
<feature type="region of interest" description="Disordered" evidence="1">
    <location>
        <begin position="1"/>
        <end position="21"/>
    </location>
</feature>
<accession>A0A8H6G8E2</accession>
<evidence type="ECO:0000256" key="1">
    <source>
        <dbReference type="SAM" id="MobiDB-lite"/>
    </source>
</evidence>
<name>A0A8H6G8E2_FUSOX</name>
<reference evidence="4 5" key="1">
    <citation type="journal article" date="2020" name="bioRxiv">
        <title>A chromosome-scale genome assembly for the Fusarium oxysporum strain Fo5176 to establish a model Arabidopsis-fungal pathosystem.</title>
        <authorList>
            <person name="Fokkens L."/>
            <person name="Guo L."/>
            <person name="Dora S."/>
            <person name="Wang B."/>
            <person name="Ye K."/>
            <person name="Sanchez-Rodriguez C."/>
            <person name="Croll D."/>
        </authorList>
    </citation>
    <scope>NUCLEOTIDE SEQUENCE [LARGE SCALE GENOMIC DNA]</scope>
    <source>
        <strain evidence="4 5">Fo5176</strain>
    </source>
</reference>